<proteinExistence type="predicted"/>
<dbReference type="AlphaFoldDB" id="A0A9P6DX64"/>
<evidence type="ECO:0000313" key="1">
    <source>
        <dbReference type="EMBL" id="KAF9513565.1"/>
    </source>
</evidence>
<accession>A0A9P6DX64</accession>
<reference evidence="1" key="1">
    <citation type="journal article" date="2020" name="Nat. Commun.">
        <title>Large-scale genome sequencing of mycorrhizal fungi provides insights into the early evolution of symbiotic traits.</title>
        <authorList>
            <person name="Miyauchi S."/>
            <person name="Kiss E."/>
            <person name="Kuo A."/>
            <person name="Drula E."/>
            <person name="Kohler A."/>
            <person name="Sanchez-Garcia M."/>
            <person name="Morin E."/>
            <person name="Andreopoulos B."/>
            <person name="Barry K.W."/>
            <person name="Bonito G."/>
            <person name="Buee M."/>
            <person name="Carver A."/>
            <person name="Chen C."/>
            <person name="Cichocki N."/>
            <person name="Clum A."/>
            <person name="Culley D."/>
            <person name="Crous P.W."/>
            <person name="Fauchery L."/>
            <person name="Girlanda M."/>
            <person name="Hayes R.D."/>
            <person name="Keri Z."/>
            <person name="LaButti K."/>
            <person name="Lipzen A."/>
            <person name="Lombard V."/>
            <person name="Magnuson J."/>
            <person name="Maillard F."/>
            <person name="Murat C."/>
            <person name="Nolan M."/>
            <person name="Ohm R.A."/>
            <person name="Pangilinan J."/>
            <person name="Pereira M.F."/>
            <person name="Perotto S."/>
            <person name="Peter M."/>
            <person name="Pfister S."/>
            <person name="Riley R."/>
            <person name="Sitrit Y."/>
            <person name="Stielow J.B."/>
            <person name="Szollosi G."/>
            <person name="Zifcakova L."/>
            <person name="Stursova M."/>
            <person name="Spatafora J.W."/>
            <person name="Tedersoo L."/>
            <person name="Vaario L.M."/>
            <person name="Yamada A."/>
            <person name="Yan M."/>
            <person name="Wang P."/>
            <person name="Xu J."/>
            <person name="Bruns T."/>
            <person name="Baldrian P."/>
            <person name="Vilgalys R."/>
            <person name="Dunand C."/>
            <person name="Henrissat B."/>
            <person name="Grigoriev I.V."/>
            <person name="Hibbett D."/>
            <person name="Nagy L.G."/>
            <person name="Martin F.M."/>
        </authorList>
    </citation>
    <scope>NUCLEOTIDE SEQUENCE</scope>
    <source>
        <strain evidence="1">UP504</strain>
    </source>
</reference>
<gene>
    <name evidence="1" type="ORF">BS47DRAFT_1362294</name>
</gene>
<organism evidence="1 2">
    <name type="scientific">Hydnum rufescens UP504</name>
    <dbReference type="NCBI Taxonomy" id="1448309"/>
    <lineage>
        <taxon>Eukaryota</taxon>
        <taxon>Fungi</taxon>
        <taxon>Dikarya</taxon>
        <taxon>Basidiomycota</taxon>
        <taxon>Agaricomycotina</taxon>
        <taxon>Agaricomycetes</taxon>
        <taxon>Cantharellales</taxon>
        <taxon>Hydnaceae</taxon>
        <taxon>Hydnum</taxon>
    </lineage>
</organism>
<comment type="caution">
    <text evidence="1">The sequence shown here is derived from an EMBL/GenBank/DDBJ whole genome shotgun (WGS) entry which is preliminary data.</text>
</comment>
<dbReference type="EMBL" id="MU128970">
    <property type="protein sequence ID" value="KAF9513565.1"/>
    <property type="molecule type" value="Genomic_DNA"/>
</dbReference>
<sequence>MSTHGRSVSQELALTSLSSGEFLNNVTAIIESSKAISDLVDRAEKLTAKLVSHEEYNPFPYGSPDSKIKLDRVLEAMLSNAFQANDSHKMQNNLTPSEYATPTLDRMAARIVAGVPEILRRSLRTRYWCCGRKLSVQSDSGQSNVEPLFTINACHILRRAVGIFDASRPAFSTPDILSHYASVPEDTITAIASLIDDPFNVRHRKHSIALPNPLFIPIHVAIAGALHMSGVAEELESVLDRPGARGAPGTILVGDDFEEVYKLGCYGRLWLCP</sequence>
<name>A0A9P6DX64_9AGAM</name>
<dbReference type="OrthoDB" id="2104739at2759"/>
<evidence type="ECO:0000313" key="2">
    <source>
        <dbReference type="Proteomes" id="UP000886523"/>
    </source>
</evidence>
<protein>
    <submittedName>
        <fullName evidence="1">Uncharacterized protein</fullName>
    </submittedName>
</protein>
<keyword evidence="2" id="KW-1185">Reference proteome</keyword>
<dbReference type="Proteomes" id="UP000886523">
    <property type="component" value="Unassembled WGS sequence"/>
</dbReference>